<evidence type="ECO:0000256" key="9">
    <source>
        <dbReference type="ARBA" id="ARBA00022909"/>
    </source>
</evidence>
<dbReference type="GO" id="GO:0016301">
    <property type="term" value="F:kinase activity"/>
    <property type="evidence" value="ECO:0007669"/>
    <property type="project" value="UniProtKB-KW"/>
</dbReference>
<sequence>MKLERIRFFPTCKRAKPHFSHRAVIGLGGNQGDVKKRFVKLYRIFLNDSRFYIQKSSMVFQNPPFGYLDQPDFYNAIIVLQTSLRAKALLKVLLHVEHIFGRVRLFKNGPRTLDLDIIFFDNQKIHQPNLIVPHPKWSERASVIVPLFTLKSFKG</sequence>
<comment type="function">
    <text evidence="10">Catalyzes the transfer of pyrophosphate from adenosine triphosphate (ATP) to 6-hydroxymethyl-7,8-dihydropterin, an enzymatic step in folate biosynthesis pathway.</text>
</comment>
<dbReference type="Proteomes" id="UP000094609">
    <property type="component" value="Chromosome"/>
</dbReference>
<accession>A0A1D7TH51</accession>
<dbReference type="AlphaFoldDB" id="A0A1D7TH51"/>
<evidence type="ECO:0000256" key="12">
    <source>
        <dbReference type="ARBA" id="ARBA00033413"/>
    </source>
</evidence>
<dbReference type="PROSITE" id="PS00794">
    <property type="entry name" value="HPPK"/>
    <property type="match status" value="1"/>
</dbReference>
<evidence type="ECO:0000256" key="11">
    <source>
        <dbReference type="ARBA" id="ARBA00029766"/>
    </source>
</evidence>
<dbReference type="EC" id="2.7.6.3" evidence="3"/>
<evidence type="ECO:0000256" key="7">
    <source>
        <dbReference type="ARBA" id="ARBA00022777"/>
    </source>
</evidence>
<keyword evidence="8" id="KW-0067">ATP-binding</keyword>
<evidence type="ECO:0000256" key="1">
    <source>
        <dbReference type="ARBA" id="ARBA00005051"/>
    </source>
</evidence>
<dbReference type="UniPathway" id="UPA00077">
    <property type="reaction ID" value="UER00155"/>
</dbReference>
<dbReference type="SUPFAM" id="SSF55083">
    <property type="entry name" value="6-hydroxymethyl-7,8-dihydropterin pyrophosphokinase, HPPK"/>
    <property type="match status" value="1"/>
</dbReference>
<dbReference type="EMBL" id="CP017111">
    <property type="protein sequence ID" value="AOO64174.1"/>
    <property type="molecule type" value="Genomic_DNA"/>
</dbReference>
<dbReference type="InterPro" id="IPR000550">
    <property type="entry name" value="Hppk"/>
</dbReference>
<keyword evidence="15" id="KW-1185">Reference proteome</keyword>
<dbReference type="KEGG" id="shal:SHALO_0377"/>
<keyword evidence="7 14" id="KW-0418">Kinase</keyword>
<evidence type="ECO:0000256" key="2">
    <source>
        <dbReference type="ARBA" id="ARBA00005810"/>
    </source>
</evidence>
<keyword evidence="5 14" id="KW-0808">Transferase</keyword>
<evidence type="ECO:0000256" key="6">
    <source>
        <dbReference type="ARBA" id="ARBA00022741"/>
    </source>
</evidence>
<dbReference type="Pfam" id="PF01288">
    <property type="entry name" value="HPPK"/>
    <property type="match status" value="1"/>
</dbReference>
<evidence type="ECO:0000256" key="5">
    <source>
        <dbReference type="ARBA" id="ARBA00022679"/>
    </source>
</evidence>
<dbReference type="InterPro" id="IPR035907">
    <property type="entry name" value="Hppk_sf"/>
</dbReference>
<dbReference type="NCBIfam" id="TIGR01498">
    <property type="entry name" value="folK"/>
    <property type="match status" value="1"/>
</dbReference>
<name>A0A1D7TH51_9BACT</name>
<dbReference type="GO" id="GO:0046656">
    <property type="term" value="P:folic acid biosynthetic process"/>
    <property type="evidence" value="ECO:0007669"/>
    <property type="project" value="UniProtKB-KW"/>
</dbReference>
<evidence type="ECO:0000313" key="15">
    <source>
        <dbReference type="Proteomes" id="UP000094609"/>
    </source>
</evidence>
<dbReference type="RefSeq" id="WP_069477134.1">
    <property type="nucleotide sequence ID" value="NZ_CP017111.1"/>
</dbReference>
<dbReference type="GO" id="GO:0005524">
    <property type="term" value="F:ATP binding"/>
    <property type="evidence" value="ECO:0007669"/>
    <property type="project" value="UniProtKB-KW"/>
</dbReference>
<dbReference type="Gene3D" id="3.30.70.560">
    <property type="entry name" value="7,8-Dihydro-6-hydroxymethylpterin-pyrophosphokinase HPPK"/>
    <property type="match status" value="1"/>
</dbReference>
<proteinExistence type="inferred from homology"/>
<dbReference type="GO" id="GO:0003848">
    <property type="term" value="F:2-amino-4-hydroxy-6-hydroxymethyldihydropteridine diphosphokinase activity"/>
    <property type="evidence" value="ECO:0007669"/>
    <property type="project" value="UniProtKB-EC"/>
</dbReference>
<dbReference type="PANTHER" id="PTHR43071">
    <property type="entry name" value="2-AMINO-4-HYDROXY-6-HYDROXYMETHYLDIHYDROPTERIDINE PYROPHOSPHOKINASE"/>
    <property type="match status" value="1"/>
</dbReference>
<reference evidence="15" key="1">
    <citation type="submission" date="2016-08" db="EMBL/GenBank/DDBJ databases">
        <title>Complete genome sequence of the organohalide-respiring Epsilonproteobacterium Sulfurospirillum halorespirans.</title>
        <authorList>
            <person name="Goris T."/>
            <person name="Zimmermann J."/>
            <person name="Schenz B."/>
            <person name="Lemos M."/>
            <person name="Hackermueller J."/>
            <person name="Diekert G."/>
        </authorList>
    </citation>
    <scope>NUCLEOTIDE SEQUENCE [LARGE SCALE GENOMIC DNA]</scope>
    <source>
        <strain>DSM 13726</strain>
        <strain evidence="15">PCE-M2</strain>
    </source>
</reference>
<dbReference type="PATRIC" id="fig|1193502.14.peg.385"/>
<dbReference type="GO" id="GO:0046654">
    <property type="term" value="P:tetrahydrofolate biosynthetic process"/>
    <property type="evidence" value="ECO:0007669"/>
    <property type="project" value="UniProtKB-UniPathway"/>
</dbReference>
<evidence type="ECO:0000256" key="10">
    <source>
        <dbReference type="ARBA" id="ARBA00029409"/>
    </source>
</evidence>
<dbReference type="CDD" id="cd00483">
    <property type="entry name" value="HPPK"/>
    <property type="match status" value="1"/>
</dbReference>
<dbReference type="PANTHER" id="PTHR43071:SF1">
    <property type="entry name" value="2-AMINO-4-HYDROXY-6-HYDROXYMETHYLDIHYDROPTERIDINE PYROPHOSPHOKINASE"/>
    <property type="match status" value="1"/>
</dbReference>
<organism evidence="14 15">
    <name type="scientific">Sulfurospirillum halorespirans DSM 13726</name>
    <dbReference type="NCBI Taxonomy" id="1193502"/>
    <lineage>
        <taxon>Bacteria</taxon>
        <taxon>Pseudomonadati</taxon>
        <taxon>Campylobacterota</taxon>
        <taxon>Epsilonproteobacteria</taxon>
        <taxon>Campylobacterales</taxon>
        <taxon>Sulfurospirillaceae</taxon>
        <taxon>Sulfurospirillum</taxon>
    </lineage>
</organism>
<keyword evidence="9" id="KW-0289">Folate biosynthesis</keyword>
<feature type="domain" description="7,8-dihydro-6-hydroxymethylpterin-pyrophosphokinase" evidence="13">
    <location>
        <begin position="107"/>
        <end position="118"/>
    </location>
</feature>
<evidence type="ECO:0000256" key="3">
    <source>
        <dbReference type="ARBA" id="ARBA00013253"/>
    </source>
</evidence>
<comment type="pathway">
    <text evidence="1">Cofactor biosynthesis; tetrahydrofolate biosynthesis; 2-amino-4-hydroxy-6-hydroxymethyl-7,8-dihydropteridine diphosphate from 7,8-dihydroneopterin triphosphate: step 4/4.</text>
</comment>
<protein>
    <recommendedName>
        <fullName evidence="4">2-amino-4-hydroxy-6-hydroxymethyldihydropteridine pyrophosphokinase</fullName>
        <ecNumber evidence="3">2.7.6.3</ecNumber>
    </recommendedName>
    <alternativeName>
        <fullName evidence="11">6-hydroxymethyl-7,8-dihydropterin pyrophosphokinase</fullName>
    </alternativeName>
    <alternativeName>
        <fullName evidence="12">7,8-dihydro-6-hydroxymethylpterin-pyrophosphokinase</fullName>
    </alternativeName>
</protein>
<evidence type="ECO:0000313" key="14">
    <source>
        <dbReference type="EMBL" id="AOO64174.1"/>
    </source>
</evidence>
<gene>
    <name evidence="14" type="ORF">SHALO_0377</name>
</gene>
<dbReference type="STRING" id="1193502.SHALO_0377"/>
<keyword evidence="6" id="KW-0547">Nucleotide-binding</keyword>
<evidence type="ECO:0000256" key="4">
    <source>
        <dbReference type="ARBA" id="ARBA00016218"/>
    </source>
</evidence>
<evidence type="ECO:0000256" key="8">
    <source>
        <dbReference type="ARBA" id="ARBA00022840"/>
    </source>
</evidence>
<comment type="similarity">
    <text evidence="2">Belongs to the HPPK family.</text>
</comment>
<evidence type="ECO:0000259" key="13">
    <source>
        <dbReference type="PROSITE" id="PS00794"/>
    </source>
</evidence>